<evidence type="ECO:0000256" key="6">
    <source>
        <dbReference type="RuleBase" id="RU000461"/>
    </source>
</evidence>
<keyword evidence="6" id="KW-0560">Oxidoreductase</keyword>
<evidence type="ECO:0000256" key="1">
    <source>
        <dbReference type="ARBA" id="ARBA00001971"/>
    </source>
</evidence>
<comment type="similarity">
    <text evidence="2 6">Belongs to the cytochrome P450 family.</text>
</comment>
<dbReference type="InterPro" id="IPR002401">
    <property type="entry name" value="Cyt_P450_E_grp-I"/>
</dbReference>
<dbReference type="Pfam" id="PF00067">
    <property type="entry name" value="p450"/>
    <property type="match status" value="1"/>
</dbReference>
<dbReference type="PRINTS" id="PR00463">
    <property type="entry name" value="EP450I"/>
</dbReference>
<evidence type="ECO:0000256" key="3">
    <source>
        <dbReference type="ARBA" id="ARBA00022723"/>
    </source>
</evidence>
<name>A0A2J6TUC2_9HELO</name>
<dbReference type="SUPFAM" id="SSF48264">
    <property type="entry name" value="Cytochrome P450"/>
    <property type="match status" value="1"/>
</dbReference>
<dbReference type="PANTHER" id="PTHR24305">
    <property type="entry name" value="CYTOCHROME P450"/>
    <property type="match status" value="1"/>
</dbReference>
<dbReference type="InterPro" id="IPR001128">
    <property type="entry name" value="Cyt_P450"/>
</dbReference>
<dbReference type="InterPro" id="IPR050121">
    <property type="entry name" value="Cytochrome_P450_monoxygenase"/>
</dbReference>
<dbReference type="InParanoid" id="A0A2J6TUC2"/>
<evidence type="ECO:0000313" key="9">
    <source>
        <dbReference type="Proteomes" id="UP000235371"/>
    </source>
</evidence>
<keyword evidence="7" id="KW-0812">Transmembrane</keyword>
<comment type="cofactor">
    <cofactor evidence="1 5">
        <name>heme</name>
        <dbReference type="ChEBI" id="CHEBI:30413"/>
    </cofactor>
</comment>
<evidence type="ECO:0000256" key="7">
    <source>
        <dbReference type="SAM" id="Phobius"/>
    </source>
</evidence>
<proteinExistence type="inferred from homology"/>
<dbReference type="PROSITE" id="PS00086">
    <property type="entry name" value="CYTOCHROME_P450"/>
    <property type="match status" value="1"/>
</dbReference>
<dbReference type="GO" id="GO:0005506">
    <property type="term" value="F:iron ion binding"/>
    <property type="evidence" value="ECO:0007669"/>
    <property type="project" value="InterPro"/>
</dbReference>
<sequence>MVGVLALAILGVTAYLTLKVVRNFLLNLERAKKSGLPYVIGLFPPTGFVWIGLGEIIGIPLSRIPYAREWSWLQIIHLQGSWRVLRKLEEKLGDTFLLVNPLKLYMKTSNAELATQITARRTEFTKPTEGYDLVDIFGKSILTQEGQEWRRHRKIVGPSFSEKSNRLVFEESLRQTEGMIGLWATQGTNTTAELRVVNTPEDAATLSLHVICAAGFGVPQVWPNQTEEILDQKGLQAFSKFKLTGEHTLSFKDALISLLKHLLWFVLFSPSVLKSSPLKVHQTTYKAFNECKMYFEELFDLKKQQIDLGESEEGTMDLMGPMIKANYESSATDSKTGDAPSTTLTKKEILGNAFIFLFAGHETTANSIHYSIVFLAIHLSKQRHLQADIDSIVGSKPISEWSYYDDMPRLFNTMPGAVIHEELRLIPAILNVPKGTKGDQVVTIDGRQFMVPDRTFVHLNIVGTHRNPRYWPEKPNEFLPERWLSSQSTQSSTTIIDKKEEGVGKEVTGADGLEKASFETSGSTSLVKPVKGSYIPFSEGARACPGKRFAQVEGTAVLSALFHRYSVELDVSEWASDEEVEGMGREEKRKVYAKAVEKAEMIIRRSEQIITVQMLPGDRVPLRFVQRGKERFGDL</sequence>
<evidence type="ECO:0000256" key="4">
    <source>
        <dbReference type="ARBA" id="ARBA00023004"/>
    </source>
</evidence>
<gene>
    <name evidence="8" type="ORF">K444DRAFT_606952</name>
</gene>
<dbReference type="GO" id="GO:0020037">
    <property type="term" value="F:heme binding"/>
    <property type="evidence" value="ECO:0007669"/>
    <property type="project" value="InterPro"/>
</dbReference>
<keyword evidence="7" id="KW-0472">Membrane</keyword>
<dbReference type="OrthoDB" id="1470350at2759"/>
<evidence type="ECO:0000256" key="2">
    <source>
        <dbReference type="ARBA" id="ARBA00010617"/>
    </source>
</evidence>
<keyword evidence="5 6" id="KW-0349">Heme</keyword>
<keyword evidence="9" id="KW-1185">Reference proteome</keyword>
<keyword evidence="3 5" id="KW-0479">Metal-binding</keyword>
<accession>A0A2J6TUC2</accession>
<dbReference type="STRING" id="1095630.A0A2J6TUC2"/>
<evidence type="ECO:0000313" key="8">
    <source>
        <dbReference type="EMBL" id="PMD66633.1"/>
    </source>
</evidence>
<dbReference type="PANTHER" id="PTHR24305:SF166">
    <property type="entry name" value="CYTOCHROME P450 12A4, MITOCHONDRIAL-RELATED"/>
    <property type="match status" value="1"/>
</dbReference>
<dbReference type="AlphaFoldDB" id="A0A2J6TUC2"/>
<dbReference type="RefSeq" id="XP_024743537.1">
    <property type="nucleotide sequence ID" value="XM_024879080.1"/>
</dbReference>
<dbReference type="InterPro" id="IPR017972">
    <property type="entry name" value="Cyt_P450_CS"/>
</dbReference>
<dbReference type="EMBL" id="KZ613743">
    <property type="protein sequence ID" value="PMD66633.1"/>
    <property type="molecule type" value="Genomic_DNA"/>
</dbReference>
<dbReference type="GeneID" id="36587157"/>
<reference evidence="8 9" key="1">
    <citation type="submission" date="2016-04" db="EMBL/GenBank/DDBJ databases">
        <title>A degradative enzymes factory behind the ericoid mycorrhizal symbiosis.</title>
        <authorList>
            <consortium name="DOE Joint Genome Institute"/>
            <person name="Martino E."/>
            <person name="Morin E."/>
            <person name="Grelet G."/>
            <person name="Kuo A."/>
            <person name="Kohler A."/>
            <person name="Daghino S."/>
            <person name="Barry K."/>
            <person name="Choi C."/>
            <person name="Cichocki N."/>
            <person name="Clum A."/>
            <person name="Copeland A."/>
            <person name="Hainaut M."/>
            <person name="Haridas S."/>
            <person name="Labutti K."/>
            <person name="Lindquist E."/>
            <person name="Lipzen A."/>
            <person name="Khouja H.-R."/>
            <person name="Murat C."/>
            <person name="Ohm R."/>
            <person name="Olson A."/>
            <person name="Spatafora J."/>
            <person name="Veneault-Fourrey C."/>
            <person name="Henrissat B."/>
            <person name="Grigoriev I."/>
            <person name="Martin F."/>
            <person name="Perotto S."/>
        </authorList>
    </citation>
    <scope>NUCLEOTIDE SEQUENCE [LARGE SCALE GENOMIC DNA]</scope>
    <source>
        <strain evidence="8 9">E</strain>
    </source>
</reference>
<evidence type="ECO:0000256" key="5">
    <source>
        <dbReference type="PIRSR" id="PIRSR602401-1"/>
    </source>
</evidence>
<dbReference type="InterPro" id="IPR036396">
    <property type="entry name" value="Cyt_P450_sf"/>
</dbReference>
<feature type="binding site" description="axial binding residue" evidence="5">
    <location>
        <position position="544"/>
    </location>
    <ligand>
        <name>heme</name>
        <dbReference type="ChEBI" id="CHEBI:30413"/>
    </ligand>
    <ligandPart>
        <name>Fe</name>
        <dbReference type="ChEBI" id="CHEBI:18248"/>
    </ligandPart>
</feature>
<organism evidence="8 9">
    <name type="scientific">Hyaloscypha bicolor E</name>
    <dbReference type="NCBI Taxonomy" id="1095630"/>
    <lineage>
        <taxon>Eukaryota</taxon>
        <taxon>Fungi</taxon>
        <taxon>Dikarya</taxon>
        <taxon>Ascomycota</taxon>
        <taxon>Pezizomycotina</taxon>
        <taxon>Leotiomycetes</taxon>
        <taxon>Helotiales</taxon>
        <taxon>Hyaloscyphaceae</taxon>
        <taxon>Hyaloscypha</taxon>
        <taxon>Hyaloscypha bicolor</taxon>
    </lineage>
</organism>
<feature type="transmembrane region" description="Helical" evidence="7">
    <location>
        <begin position="38"/>
        <end position="61"/>
    </location>
</feature>
<dbReference type="PRINTS" id="PR00385">
    <property type="entry name" value="P450"/>
</dbReference>
<dbReference type="GO" id="GO:0004497">
    <property type="term" value="F:monooxygenase activity"/>
    <property type="evidence" value="ECO:0007669"/>
    <property type="project" value="UniProtKB-KW"/>
</dbReference>
<keyword evidence="7" id="KW-1133">Transmembrane helix</keyword>
<dbReference type="Proteomes" id="UP000235371">
    <property type="component" value="Unassembled WGS sequence"/>
</dbReference>
<protein>
    <submittedName>
        <fullName evidence="8">Cytochrome P450 monooxygenase-like protein</fullName>
    </submittedName>
</protein>
<keyword evidence="6 8" id="KW-0503">Monooxygenase</keyword>
<keyword evidence="4 5" id="KW-0408">Iron</keyword>
<dbReference type="Gene3D" id="1.10.630.10">
    <property type="entry name" value="Cytochrome P450"/>
    <property type="match status" value="1"/>
</dbReference>
<dbReference type="GO" id="GO:0016705">
    <property type="term" value="F:oxidoreductase activity, acting on paired donors, with incorporation or reduction of molecular oxygen"/>
    <property type="evidence" value="ECO:0007669"/>
    <property type="project" value="InterPro"/>
</dbReference>